<gene>
    <name evidence="3" type="ORF">ACFQV2_18930</name>
</gene>
<keyword evidence="1" id="KW-0472">Membrane</keyword>
<dbReference type="InterPro" id="IPR052529">
    <property type="entry name" value="Bact_Transport_Assoc"/>
</dbReference>
<feature type="domain" description="DUF418" evidence="2">
    <location>
        <begin position="211"/>
        <end position="363"/>
    </location>
</feature>
<keyword evidence="1" id="KW-1133">Transmembrane helix</keyword>
<reference evidence="4" key="1">
    <citation type="journal article" date="2019" name="Int. J. Syst. Evol. Microbiol.">
        <title>The Global Catalogue of Microorganisms (GCM) 10K type strain sequencing project: providing services to taxonomists for standard genome sequencing and annotation.</title>
        <authorList>
            <consortium name="The Broad Institute Genomics Platform"/>
            <consortium name="The Broad Institute Genome Sequencing Center for Infectious Disease"/>
            <person name="Wu L."/>
            <person name="Ma J."/>
        </authorList>
    </citation>
    <scope>NUCLEOTIDE SEQUENCE [LARGE SCALE GENOMIC DNA]</scope>
    <source>
        <strain evidence="4">JCM 17695</strain>
    </source>
</reference>
<feature type="transmembrane region" description="Helical" evidence="1">
    <location>
        <begin position="252"/>
        <end position="273"/>
    </location>
</feature>
<accession>A0ABW2TRW3</accession>
<feature type="transmembrane region" description="Helical" evidence="1">
    <location>
        <begin position="223"/>
        <end position="246"/>
    </location>
</feature>
<feature type="transmembrane region" description="Helical" evidence="1">
    <location>
        <begin position="111"/>
        <end position="127"/>
    </location>
</feature>
<comment type="caution">
    <text evidence="3">The sequence shown here is derived from an EMBL/GenBank/DDBJ whole genome shotgun (WGS) entry which is preliminary data.</text>
</comment>
<feature type="transmembrane region" description="Helical" evidence="1">
    <location>
        <begin position="193"/>
        <end position="211"/>
    </location>
</feature>
<evidence type="ECO:0000259" key="2">
    <source>
        <dbReference type="Pfam" id="PF04235"/>
    </source>
</evidence>
<dbReference type="Proteomes" id="UP001596512">
    <property type="component" value="Unassembled WGS sequence"/>
</dbReference>
<dbReference type="EMBL" id="JBHTEY010000004">
    <property type="protein sequence ID" value="MFC7615273.1"/>
    <property type="molecule type" value="Genomic_DNA"/>
</dbReference>
<protein>
    <submittedName>
        <fullName evidence="3">DUF418 domain-containing protein</fullName>
    </submittedName>
</protein>
<feature type="transmembrane region" description="Helical" evidence="1">
    <location>
        <begin position="294"/>
        <end position="314"/>
    </location>
</feature>
<evidence type="ECO:0000313" key="4">
    <source>
        <dbReference type="Proteomes" id="UP001596512"/>
    </source>
</evidence>
<organism evidence="3 4">
    <name type="scientific">Actinokineospora soli</name>
    <dbReference type="NCBI Taxonomy" id="1048753"/>
    <lineage>
        <taxon>Bacteria</taxon>
        <taxon>Bacillati</taxon>
        <taxon>Actinomycetota</taxon>
        <taxon>Actinomycetes</taxon>
        <taxon>Pseudonocardiales</taxon>
        <taxon>Pseudonocardiaceae</taxon>
        <taxon>Actinokineospora</taxon>
    </lineage>
</organism>
<keyword evidence="1" id="KW-0812">Transmembrane</keyword>
<proteinExistence type="predicted"/>
<keyword evidence="4" id="KW-1185">Reference proteome</keyword>
<dbReference type="PANTHER" id="PTHR30590:SF2">
    <property type="entry name" value="INNER MEMBRANE PROTEIN"/>
    <property type="match status" value="1"/>
</dbReference>
<dbReference type="PANTHER" id="PTHR30590">
    <property type="entry name" value="INNER MEMBRANE PROTEIN"/>
    <property type="match status" value="1"/>
</dbReference>
<feature type="transmembrane region" description="Helical" evidence="1">
    <location>
        <begin position="58"/>
        <end position="76"/>
    </location>
</feature>
<dbReference type="InterPro" id="IPR007349">
    <property type="entry name" value="DUF418"/>
</dbReference>
<sequence length="375" mass="40708">MSTRVTALDTLRGVAILGTLGTNIWIFTDPDGIAGFISAAATSGPAETVLRTISNGKFLGLLSIMFGVGIAIQAASADRRGARWPGWYLWRAALLLLEGVLHYVLIFEGDVLAFYAIVSIPVAYLAVRSDRALRAWTTTAAATVHVAAMGLLTAAIIAAGGGIDGGGLPPLPDTWPDQVRMRLDHWPALRTEGLFVLPLSTLLFLAGVRLWRAGAFRPEGRALRARLMLWGLAVGVPLNFATAFAGPQWFLVDRYVCAPLVAFGLLGGITALVHRMREHPGPLRTALTAVGRTAMSCYILQNLIASALCYQWGLGLADTLGHHRPWFTIAAWITVSALLMAGAAWWVRRFDRGPIEAVWHRLYLLPQRRRVETTV</sequence>
<name>A0ABW2TRW3_9PSEU</name>
<feature type="transmembrane region" description="Helical" evidence="1">
    <location>
        <begin position="88"/>
        <end position="105"/>
    </location>
</feature>
<evidence type="ECO:0000313" key="3">
    <source>
        <dbReference type="EMBL" id="MFC7615273.1"/>
    </source>
</evidence>
<feature type="transmembrane region" description="Helical" evidence="1">
    <location>
        <begin position="326"/>
        <end position="347"/>
    </location>
</feature>
<evidence type="ECO:0000256" key="1">
    <source>
        <dbReference type="SAM" id="Phobius"/>
    </source>
</evidence>
<feature type="transmembrane region" description="Helical" evidence="1">
    <location>
        <begin position="139"/>
        <end position="163"/>
    </location>
</feature>
<dbReference type="Pfam" id="PF04235">
    <property type="entry name" value="DUF418"/>
    <property type="match status" value="1"/>
</dbReference>